<keyword evidence="2" id="KW-1133">Transmembrane helix</keyword>
<feature type="region of interest" description="Disordered" evidence="1">
    <location>
        <begin position="95"/>
        <end position="130"/>
    </location>
</feature>
<feature type="compositionally biased region" description="Basic residues" evidence="1">
    <location>
        <begin position="104"/>
        <end position="122"/>
    </location>
</feature>
<comment type="caution">
    <text evidence="4">The sequence shown here is derived from an EMBL/GenBank/DDBJ whole genome shotgun (WGS) entry which is preliminary data.</text>
</comment>
<evidence type="ECO:0000256" key="2">
    <source>
        <dbReference type="SAM" id="Phobius"/>
    </source>
</evidence>
<evidence type="ECO:0000313" key="4">
    <source>
        <dbReference type="EMBL" id="KAG5182854.1"/>
    </source>
</evidence>
<organism evidence="4 5">
    <name type="scientific">Tribonema minus</name>
    <dbReference type="NCBI Taxonomy" id="303371"/>
    <lineage>
        <taxon>Eukaryota</taxon>
        <taxon>Sar</taxon>
        <taxon>Stramenopiles</taxon>
        <taxon>Ochrophyta</taxon>
        <taxon>PX clade</taxon>
        <taxon>Xanthophyceae</taxon>
        <taxon>Tribonematales</taxon>
        <taxon>Tribonemataceae</taxon>
        <taxon>Tribonema</taxon>
    </lineage>
</organism>
<feature type="signal peptide" evidence="3">
    <location>
        <begin position="1"/>
        <end position="16"/>
    </location>
</feature>
<evidence type="ECO:0008006" key="6">
    <source>
        <dbReference type="Google" id="ProtNLM"/>
    </source>
</evidence>
<dbReference type="InterPro" id="IPR009072">
    <property type="entry name" value="Histone-fold"/>
</dbReference>
<keyword evidence="3" id="KW-0732">Signal</keyword>
<gene>
    <name evidence="4" type="ORF">JKP88DRAFT_272824</name>
</gene>
<feature type="transmembrane region" description="Helical" evidence="2">
    <location>
        <begin position="39"/>
        <end position="57"/>
    </location>
</feature>
<feature type="chain" id="PRO_5032598087" description="Histone H2B" evidence="3">
    <location>
        <begin position="17"/>
        <end position="363"/>
    </location>
</feature>
<dbReference type="GO" id="GO:0046982">
    <property type="term" value="F:protein heterodimerization activity"/>
    <property type="evidence" value="ECO:0007669"/>
    <property type="project" value="InterPro"/>
</dbReference>
<name>A0A835Z4A8_9STRA</name>
<dbReference type="EMBL" id="JAFCMP010000223">
    <property type="protein sequence ID" value="KAG5182854.1"/>
    <property type="molecule type" value="Genomic_DNA"/>
</dbReference>
<keyword evidence="2" id="KW-0472">Membrane</keyword>
<dbReference type="AlphaFoldDB" id="A0A835Z4A8"/>
<dbReference type="Gene3D" id="1.10.20.10">
    <property type="entry name" value="Histone, subunit A"/>
    <property type="match status" value="2"/>
</dbReference>
<proteinExistence type="predicted"/>
<keyword evidence="2" id="KW-0812">Transmembrane</keyword>
<dbReference type="SUPFAM" id="SSF47113">
    <property type="entry name" value="Histone-fold"/>
    <property type="match status" value="2"/>
</dbReference>
<evidence type="ECO:0000256" key="3">
    <source>
        <dbReference type="SAM" id="SignalP"/>
    </source>
</evidence>
<accession>A0A835Z4A8</accession>
<evidence type="ECO:0000256" key="1">
    <source>
        <dbReference type="SAM" id="MobiDB-lite"/>
    </source>
</evidence>
<evidence type="ECO:0000313" key="5">
    <source>
        <dbReference type="Proteomes" id="UP000664859"/>
    </source>
</evidence>
<reference evidence="4" key="1">
    <citation type="submission" date="2021-02" db="EMBL/GenBank/DDBJ databases">
        <title>First Annotated Genome of the Yellow-green Alga Tribonema minus.</title>
        <authorList>
            <person name="Mahan K.M."/>
        </authorList>
    </citation>
    <scope>NUCLEOTIDE SEQUENCE</scope>
    <source>
        <strain evidence="4">UTEX B ZZ1240</strain>
    </source>
</reference>
<sequence length="363" mass="38928">MHIWVALLATLVTIHASSDVARAAMAKAERRWVLIPEKCMSFGLVVATGMNALSTMLAARKTMWGSDEYAVVLAMIVGTAMGFVCEAVVSPKRHADDEGARAAPAKRAKKAVKKAKAPKKAGGKSTARKSERTYRANLRALVEKVAKSKSFGYTISKQAMGALDSQAASIVMSVADQARDAMIKDQKKKKTLDYTDIRAAVMLRFGSSSEIAKELRSFMQSDEQVGAQIKRLRTAKGNRSAIAGLKVSIGHTESLLRSNHVADRVGESAAPFLASFVEAVMAATIEDTIQVIRSEQGKRKGGSKHETTRIKSSHISEAVYGHVETAHATGKKAASVQQVGGNRLLAAVLPKGAVRVSKDARKK</sequence>
<dbReference type="Proteomes" id="UP000664859">
    <property type="component" value="Unassembled WGS sequence"/>
</dbReference>
<keyword evidence="5" id="KW-1185">Reference proteome</keyword>
<protein>
    <recommendedName>
        <fullName evidence="6">Histone H2B</fullName>
    </recommendedName>
</protein>
<feature type="transmembrane region" description="Helical" evidence="2">
    <location>
        <begin position="69"/>
        <end position="89"/>
    </location>
</feature>